<gene>
    <name evidence="3" type="ORF">FE697_019375</name>
</gene>
<feature type="transmembrane region" description="Helical" evidence="2">
    <location>
        <begin position="811"/>
        <end position="830"/>
    </location>
</feature>
<feature type="transmembrane region" description="Helical" evidence="2">
    <location>
        <begin position="148"/>
        <end position="166"/>
    </location>
</feature>
<protein>
    <submittedName>
        <fullName evidence="3">DUF2157 domain-containing protein</fullName>
    </submittedName>
</protein>
<keyword evidence="2" id="KW-0812">Transmembrane</keyword>
<feature type="transmembrane region" description="Helical" evidence="2">
    <location>
        <begin position="262"/>
        <end position="279"/>
    </location>
</feature>
<reference evidence="3 4" key="1">
    <citation type="submission" date="2019-09" db="EMBL/GenBank/DDBJ databases">
        <title>Mumia zhuanghuii sp. nov. isolated from the intestinal contents of plateau pika (Ochotona curzoniae) in the Qinghai-Tibet plateau of China.</title>
        <authorList>
            <person name="Tian Z."/>
        </authorList>
    </citation>
    <scope>NUCLEOTIDE SEQUENCE [LARGE SCALE GENOMIC DNA]</scope>
    <source>
        <strain evidence="4">350</strain>
    </source>
</reference>
<feature type="transmembrane region" description="Helical" evidence="2">
    <location>
        <begin position="286"/>
        <end position="312"/>
    </location>
</feature>
<feature type="transmembrane region" description="Helical" evidence="2">
    <location>
        <begin position="547"/>
        <end position="568"/>
    </location>
</feature>
<proteinExistence type="predicted"/>
<feature type="transmembrane region" description="Helical" evidence="2">
    <location>
        <begin position="206"/>
        <end position="227"/>
    </location>
</feature>
<dbReference type="NCBIfam" id="NF047321">
    <property type="entry name" value="SCO7613_CTERM"/>
    <property type="match status" value="1"/>
</dbReference>
<keyword evidence="2" id="KW-0472">Membrane</keyword>
<dbReference type="EMBL" id="VDFQ02000006">
    <property type="protein sequence ID" value="KAA1420042.1"/>
    <property type="molecule type" value="Genomic_DNA"/>
</dbReference>
<evidence type="ECO:0000313" key="4">
    <source>
        <dbReference type="Proteomes" id="UP000307768"/>
    </source>
</evidence>
<feature type="transmembrane region" description="Helical" evidence="2">
    <location>
        <begin position="324"/>
        <end position="344"/>
    </location>
</feature>
<evidence type="ECO:0000256" key="1">
    <source>
        <dbReference type="SAM" id="MobiDB-lite"/>
    </source>
</evidence>
<name>A0A5Q6RPS6_9ACTN</name>
<feature type="transmembrane region" description="Helical" evidence="2">
    <location>
        <begin position="602"/>
        <end position="623"/>
    </location>
</feature>
<accession>A0A5Q6RPS6</accession>
<dbReference type="RefSeq" id="WP_149771266.1">
    <property type="nucleotide sequence ID" value="NZ_VDFQ02000006.1"/>
</dbReference>
<feature type="transmembrane region" description="Helical" evidence="2">
    <location>
        <begin position="423"/>
        <end position="444"/>
    </location>
</feature>
<feature type="transmembrane region" description="Helical" evidence="2">
    <location>
        <begin position="710"/>
        <end position="728"/>
    </location>
</feature>
<evidence type="ECO:0000256" key="2">
    <source>
        <dbReference type="SAM" id="Phobius"/>
    </source>
</evidence>
<feature type="region of interest" description="Disordered" evidence="1">
    <location>
        <begin position="1"/>
        <end position="21"/>
    </location>
</feature>
<feature type="transmembrane region" description="Helical" evidence="2">
    <location>
        <begin position="836"/>
        <end position="853"/>
    </location>
</feature>
<feature type="transmembrane region" description="Helical" evidence="2">
    <location>
        <begin position="464"/>
        <end position="484"/>
    </location>
</feature>
<feature type="transmembrane region" description="Helical" evidence="2">
    <location>
        <begin position="356"/>
        <end position="378"/>
    </location>
</feature>
<feature type="transmembrane region" description="Helical" evidence="2">
    <location>
        <begin position="384"/>
        <end position="402"/>
    </location>
</feature>
<organism evidence="3 4">
    <name type="scientific">Mumia zhuanghuii</name>
    <dbReference type="NCBI Taxonomy" id="2585211"/>
    <lineage>
        <taxon>Bacteria</taxon>
        <taxon>Bacillati</taxon>
        <taxon>Actinomycetota</taxon>
        <taxon>Actinomycetes</taxon>
        <taxon>Propionibacteriales</taxon>
        <taxon>Nocardioidaceae</taxon>
        <taxon>Mumia</taxon>
    </lineage>
</organism>
<dbReference type="OrthoDB" id="3790598at2"/>
<dbReference type="Proteomes" id="UP000307768">
    <property type="component" value="Unassembled WGS sequence"/>
</dbReference>
<feature type="transmembrane region" description="Helical" evidence="2">
    <location>
        <begin position="521"/>
        <end position="540"/>
    </location>
</feature>
<evidence type="ECO:0000313" key="3">
    <source>
        <dbReference type="EMBL" id="KAA1420042.1"/>
    </source>
</evidence>
<comment type="caution">
    <text evidence="3">The sequence shown here is derived from an EMBL/GenBank/DDBJ whole genome shotgun (WGS) entry which is preliminary data.</text>
</comment>
<dbReference type="InterPro" id="IPR058062">
    <property type="entry name" value="SCO7613_C"/>
</dbReference>
<feature type="transmembrane region" description="Helical" evidence="2">
    <location>
        <begin position="635"/>
        <end position="654"/>
    </location>
</feature>
<dbReference type="AlphaFoldDB" id="A0A5Q6RPS6"/>
<feature type="transmembrane region" description="Helical" evidence="2">
    <location>
        <begin position="685"/>
        <end position="703"/>
    </location>
</feature>
<feature type="transmembrane region" description="Helical" evidence="2">
    <location>
        <begin position="734"/>
        <end position="751"/>
    </location>
</feature>
<feature type="transmembrane region" description="Helical" evidence="2">
    <location>
        <begin position="786"/>
        <end position="804"/>
    </location>
</feature>
<feature type="transmembrane region" description="Helical" evidence="2">
    <location>
        <begin position="239"/>
        <end position="256"/>
    </location>
</feature>
<feature type="transmembrane region" description="Helical" evidence="2">
    <location>
        <begin position="119"/>
        <end position="142"/>
    </location>
</feature>
<feature type="transmembrane region" description="Helical" evidence="2">
    <location>
        <begin position="661"/>
        <end position="679"/>
    </location>
</feature>
<feature type="transmembrane region" description="Helical" evidence="2">
    <location>
        <begin position="178"/>
        <end position="200"/>
    </location>
</feature>
<feature type="transmembrane region" description="Helical" evidence="2">
    <location>
        <begin position="574"/>
        <end position="595"/>
    </location>
</feature>
<keyword evidence="2" id="KW-1133">Transmembrane helix</keyword>
<feature type="region of interest" description="Disordered" evidence="1">
    <location>
        <begin position="85"/>
        <end position="109"/>
    </location>
</feature>
<feature type="transmembrane region" description="Helical" evidence="2">
    <location>
        <begin position="763"/>
        <end position="780"/>
    </location>
</feature>
<sequence>MTYADPSRCPSCSTPATGSARCPRCGIELRGERPLELLRLLGEADGVLADLRAEAAAWRAATPPAPQVAAHGTPPTYAPRTAPPATPIWQPQAPRGTAAPRPGVAPTSSTRGWTVGGTLLALGALCLVIAAFVFVAVTWGRIGLTGRTLILLAVTSAAVGAAAWLTTRRLRASAETMWTVAGILAAFDTGAATSAGLLGLDEVDGEVVVLGFSVALAVVGLAVALWSRRWMPTLASAQLGIAIGVTSAAVAVVLLLDADLRWTLTPAAAVVVLLALACWRGALLVAAWATGIAGASMLGLAAVWIVTAVAIAPTFAARWSGGEAQAALFHGVIVVGLAAVADRMLAGHVSRAAVELVRGVAAFDLAICVGLVFLLLGAQVPVEVAAATWIAVPLVAAALAAVRGRWAHGWVTGLRTSVGVLSLPLAGGIAVSGVVAVTGVLMTWSPSWQPEVGRRIDASSPLPTAAAFALVVGGAALAAVVAVWPVPSRTPALRRVLLGAAAVLGACSVGVLLVLLEVPVLLLAIGLLVVAVVATVLWLVNDVDTATSQVAAAIAVVAVVLAALAPIGSAPAAATTWVIGALVAGIATGTALVLARSDGPDRLAGAAVATAVTAALTVAAVLAWCDVAGADTRTLSLVAAGLAVAMLAAATWLPWPVELRLAVEVVVAVAAAVGLGFAVSVSAGTTSLVLTVVGAAAAAVGLLRADRRAYASVGAAMLALAYVLRLVASDVEVVEAYTLPFGVLLLAAGLLVMRRDPQRSSSVLIPGLSLGLLPSLPQALEEPTALRGLLLALAAVAVLAVGVSARWQTPFLAGAALTALLVVRWAAPVLGDLPRWIPLGVVGVLLVVAGATWEARVRDARAAVAYVRRLR</sequence>
<feature type="transmembrane region" description="Helical" evidence="2">
    <location>
        <begin position="496"/>
        <end position="515"/>
    </location>
</feature>